<feature type="region of interest" description="Disordered" evidence="1">
    <location>
        <begin position="104"/>
        <end position="129"/>
    </location>
</feature>
<dbReference type="Proteomes" id="UP001066276">
    <property type="component" value="Chromosome 10"/>
</dbReference>
<evidence type="ECO:0000313" key="2">
    <source>
        <dbReference type="EMBL" id="KAJ1095490.1"/>
    </source>
</evidence>
<name>A0AAV7LVC6_PLEWA</name>
<sequence length="141" mass="14826">MPQLLAGPRAVPSHTPAPCNALFLFHLVQHVLGLRAVQSHSLASPDKPDLRSSEAGARGPGAEPETSIPENINLAAVFTFPPHLACLLRDASFGRGFSPCLDPRSGSEASSTGVGQTLPVAQQSGRDGTRVRVRALGLMER</sequence>
<keyword evidence="3" id="KW-1185">Reference proteome</keyword>
<feature type="region of interest" description="Disordered" evidence="1">
    <location>
        <begin position="42"/>
        <end position="68"/>
    </location>
</feature>
<comment type="caution">
    <text evidence="2">The sequence shown here is derived from an EMBL/GenBank/DDBJ whole genome shotgun (WGS) entry which is preliminary data.</text>
</comment>
<feature type="compositionally biased region" description="Polar residues" evidence="1">
    <location>
        <begin position="107"/>
        <end position="126"/>
    </location>
</feature>
<evidence type="ECO:0000313" key="3">
    <source>
        <dbReference type="Proteomes" id="UP001066276"/>
    </source>
</evidence>
<protein>
    <submittedName>
        <fullName evidence="2">Uncharacterized protein</fullName>
    </submittedName>
</protein>
<reference evidence="2" key="1">
    <citation type="journal article" date="2022" name="bioRxiv">
        <title>Sequencing and chromosome-scale assembly of the giantPleurodeles waltlgenome.</title>
        <authorList>
            <person name="Brown T."/>
            <person name="Elewa A."/>
            <person name="Iarovenko S."/>
            <person name="Subramanian E."/>
            <person name="Araus A.J."/>
            <person name="Petzold A."/>
            <person name="Susuki M."/>
            <person name="Suzuki K.-i.T."/>
            <person name="Hayashi T."/>
            <person name="Toyoda A."/>
            <person name="Oliveira C."/>
            <person name="Osipova E."/>
            <person name="Leigh N.D."/>
            <person name="Simon A."/>
            <person name="Yun M.H."/>
        </authorList>
    </citation>
    <scope>NUCLEOTIDE SEQUENCE</scope>
    <source>
        <strain evidence="2">20211129_DDA</strain>
        <tissue evidence="2">Liver</tissue>
    </source>
</reference>
<organism evidence="2 3">
    <name type="scientific">Pleurodeles waltl</name>
    <name type="common">Iberian ribbed newt</name>
    <dbReference type="NCBI Taxonomy" id="8319"/>
    <lineage>
        <taxon>Eukaryota</taxon>
        <taxon>Metazoa</taxon>
        <taxon>Chordata</taxon>
        <taxon>Craniata</taxon>
        <taxon>Vertebrata</taxon>
        <taxon>Euteleostomi</taxon>
        <taxon>Amphibia</taxon>
        <taxon>Batrachia</taxon>
        <taxon>Caudata</taxon>
        <taxon>Salamandroidea</taxon>
        <taxon>Salamandridae</taxon>
        <taxon>Pleurodelinae</taxon>
        <taxon>Pleurodeles</taxon>
    </lineage>
</organism>
<gene>
    <name evidence="2" type="ORF">NDU88_000653</name>
</gene>
<accession>A0AAV7LVC6</accession>
<dbReference type="EMBL" id="JANPWB010000014">
    <property type="protein sequence ID" value="KAJ1095490.1"/>
    <property type="molecule type" value="Genomic_DNA"/>
</dbReference>
<proteinExistence type="predicted"/>
<evidence type="ECO:0000256" key="1">
    <source>
        <dbReference type="SAM" id="MobiDB-lite"/>
    </source>
</evidence>
<dbReference type="AlphaFoldDB" id="A0AAV7LVC6"/>